<evidence type="ECO:0000313" key="3">
    <source>
        <dbReference type="Proteomes" id="UP000426444"/>
    </source>
</evidence>
<accession>A0A6I6DE82</accession>
<dbReference type="AlphaFoldDB" id="A0A6I6DE82"/>
<keyword evidence="3" id="KW-1185">Reference proteome</keyword>
<organism evidence="2 3">
    <name type="scientific">Candidatus Syntrophocurvum alkaliphilum</name>
    <dbReference type="NCBI Taxonomy" id="2293317"/>
    <lineage>
        <taxon>Bacteria</taxon>
        <taxon>Bacillati</taxon>
        <taxon>Bacillota</taxon>
        <taxon>Clostridia</taxon>
        <taxon>Eubacteriales</taxon>
        <taxon>Syntrophomonadaceae</taxon>
        <taxon>Candidatus Syntrophocurvum</taxon>
    </lineage>
</organism>
<keyword evidence="1" id="KW-0472">Membrane</keyword>
<proteinExistence type="predicted"/>
<evidence type="ECO:0000256" key="1">
    <source>
        <dbReference type="SAM" id="Phobius"/>
    </source>
</evidence>
<reference evidence="3" key="1">
    <citation type="journal article" date="2019" name="Microbiology">
        <title>Complete Genome Sequence of an Uncultured Bacterium of the Candidate Phylum Bipolaricaulota.</title>
        <authorList>
            <person name="Kadnikov V.V."/>
            <person name="Mardanov A.V."/>
            <person name="Beletsky A.V."/>
            <person name="Frank Y.A."/>
            <person name="Karnachuk O.V."/>
            <person name="Ravin N.V."/>
        </authorList>
    </citation>
    <scope>NUCLEOTIDE SEQUENCE [LARGE SCALE GENOMIC DNA]</scope>
</reference>
<dbReference type="Proteomes" id="UP000426444">
    <property type="component" value="Chromosome"/>
</dbReference>
<feature type="transmembrane region" description="Helical" evidence="1">
    <location>
        <begin position="6"/>
        <end position="25"/>
    </location>
</feature>
<dbReference type="EMBL" id="CP046457">
    <property type="protein sequence ID" value="QGU00865.1"/>
    <property type="molecule type" value="Genomic_DNA"/>
</dbReference>
<dbReference type="RefSeq" id="WP_156204609.1">
    <property type="nucleotide sequence ID" value="NZ_CP046457.1"/>
</dbReference>
<evidence type="ECO:0008006" key="4">
    <source>
        <dbReference type="Google" id="ProtNLM"/>
    </source>
</evidence>
<dbReference type="InterPro" id="IPR032585">
    <property type="entry name" value="DUF4912"/>
</dbReference>
<name>A0A6I6DE82_9FIRM</name>
<dbReference type="Pfam" id="PF16258">
    <property type="entry name" value="DUF4912"/>
    <property type="match status" value="1"/>
</dbReference>
<protein>
    <recommendedName>
        <fullName evidence="4">DUF4912 domain-containing protein</fullName>
    </recommendedName>
</protein>
<dbReference type="KEGG" id="salq:SYNTR_2271"/>
<gene>
    <name evidence="2" type="ORF">SYNTR_2271</name>
</gene>
<keyword evidence="1" id="KW-1133">Transmembrane helix</keyword>
<keyword evidence="1" id="KW-0812">Transmembrane</keyword>
<sequence>MTPLSYIILLSLALIALLFVVLTSLNKREEERKPIEKLDFETAGELSPEEVRLADLDLDYNKNQIVLYSMQPNKLFVKWHLTQKTWDKIENKDIKLDDILLRVYKIEGIVKSFDFSVNATYGGQEIDCTPGTAYYCALGIMKDTGFSPLVISNTIISMRETIH</sequence>
<evidence type="ECO:0000313" key="2">
    <source>
        <dbReference type="EMBL" id="QGU00865.1"/>
    </source>
</evidence>